<dbReference type="Proteomes" id="UP000800041">
    <property type="component" value="Unassembled WGS sequence"/>
</dbReference>
<organism evidence="3 4">
    <name type="scientific">Aulographum hederae CBS 113979</name>
    <dbReference type="NCBI Taxonomy" id="1176131"/>
    <lineage>
        <taxon>Eukaryota</taxon>
        <taxon>Fungi</taxon>
        <taxon>Dikarya</taxon>
        <taxon>Ascomycota</taxon>
        <taxon>Pezizomycotina</taxon>
        <taxon>Dothideomycetes</taxon>
        <taxon>Pleosporomycetidae</taxon>
        <taxon>Aulographales</taxon>
        <taxon>Aulographaceae</taxon>
    </lineage>
</organism>
<evidence type="ECO:0000256" key="1">
    <source>
        <dbReference type="SAM" id="MobiDB-lite"/>
    </source>
</evidence>
<feature type="compositionally biased region" description="Polar residues" evidence="1">
    <location>
        <begin position="413"/>
        <end position="422"/>
    </location>
</feature>
<feature type="region of interest" description="Disordered" evidence="1">
    <location>
        <begin position="210"/>
        <end position="329"/>
    </location>
</feature>
<sequence>MTSPREYLRPTRRERLSTNLTIVYEENTGPLREWWGRVGEARGRWWNGSAGDESNGSNENENENGNGDSRAENRGEGDEETKGMRRFWENAWGRAGKFRGIVGSRAKRVWEGAGGFFQSFPTSASSPSTTAATTTISSSPDETTEKLIRLLEALPYLVFWLFFLITFVALAVGVREKVDGALVAILGVGYVVLGLWWVGRWACAWMRKKRGGGGGGGGDVERGAEVGDGVEVHPTGDSRASTDRGAGGWEGREARPPAQDRQRTTEHAGHQPAAHCKANGNRRARTERNIGGHKDVVHDDMQRHERAKTAVRTRKEWRTSNPYSGSETEAEFGDLGAVSLSRCGKSWEDGDTKEEIDIAVTVATVSGAREANPSRMEPDDEGGKRETQCSSRDNFPLDTLDHRRNPYPGEFGSSDQSGKQFNTIQYGVAID</sequence>
<reference evidence="3" key="1">
    <citation type="journal article" date="2020" name="Stud. Mycol.">
        <title>101 Dothideomycetes genomes: a test case for predicting lifestyles and emergence of pathogens.</title>
        <authorList>
            <person name="Haridas S."/>
            <person name="Albert R."/>
            <person name="Binder M."/>
            <person name="Bloem J."/>
            <person name="Labutti K."/>
            <person name="Salamov A."/>
            <person name="Andreopoulos B."/>
            <person name="Baker S."/>
            <person name="Barry K."/>
            <person name="Bills G."/>
            <person name="Bluhm B."/>
            <person name="Cannon C."/>
            <person name="Castanera R."/>
            <person name="Culley D."/>
            <person name="Daum C."/>
            <person name="Ezra D."/>
            <person name="Gonzalez J."/>
            <person name="Henrissat B."/>
            <person name="Kuo A."/>
            <person name="Liang C."/>
            <person name="Lipzen A."/>
            <person name="Lutzoni F."/>
            <person name="Magnuson J."/>
            <person name="Mondo S."/>
            <person name="Nolan M."/>
            <person name="Ohm R."/>
            <person name="Pangilinan J."/>
            <person name="Park H.-J."/>
            <person name="Ramirez L."/>
            <person name="Alfaro M."/>
            <person name="Sun H."/>
            <person name="Tritt A."/>
            <person name="Yoshinaga Y."/>
            <person name="Zwiers L.-H."/>
            <person name="Turgeon B."/>
            <person name="Goodwin S."/>
            <person name="Spatafora J."/>
            <person name="Crous P."/>
            <person name="Grigoriev I."/>
        </authorList>
    </citation>
    <scope>NUCLEOTIDE SEQUENCE</scope>
    <source>
        <strain evidence="3">CBS 113979</strain>
    </source>
</reference>
<dbReference type="EMBL" id="ML977194">
    <property type="protein sequence ID" value="KAF1981722.1"/>
    <property type="molecule type" value="Genomic_DNA"/>
</dbReference>
<accession>A0A6G1GLK9</accession>
<feature type="region of interest" description="Disordered" evidence="1">
    <location>
        <begin position="46"/>
        <end position="82"/>
    </location>
</feature>
<protein>
    <submittedName>
        <fullName evidence="3">Uncharacterized protein</fullName>
    </submittedName>
</protein>
<gene>
    <name evidence="3" type="ORF">K402DRAFT_425142</name>
</gene>
<feature type="compositionally biased region" description="Basic and acidic residues" evidence="1">
    <location>
        <begin position="219"/>
        <end position="242"/>
    </location>
</feature>
<feature type="transmembrane region" description="Helical" evidence="2">
    <location>
        <begin position="180"/>
        <end position="199"/>
    </location>
</feature>
<keyword evidence="2" id="KW-1133">Transmembrane helix</keyword>
<dbReference type="AlphaFoldDB" id="A0A6G1GLK9"/>
<name>A0A6G1GLK9_9PEZI</name>
<feature type="transmembrane region" description="Helical" evidence="2">
    <location>
        <begin position="153"/>
        <end position="174"/>
    </location>
</feature>
<feature type="region of interest" description="Disordered" evidence="1">
    <location>
        <begin position="367"/>
        <end position="422"/>
    </location>
</feature>
<feature type="compositionally biased region" description="Basic and acidic residues" evidence="1">
    <location>
        <begin position="69"/>
        <end position="82"/>
    </location>
</feature>
<keyword evidence="2" id="KW-0472">Membrane</keyword>
<feature type="compositionally biased region" description="Basic and acidic residues" evidence="1">
    <location>
        <begin position="284"/>
        <end position="318"/>
    </location>
</feature>
<keyword evidence="4" id="KW-1185">Reference proteome</keyword>
<proteinExistence type="predicted"/>
<evidence type="ECO:0000313" key="4">
    <source>
        <dbReference type="Proteomes" id="UP000800041"/>
    </source>
</evidence>
<keyword evidence="2" id="KW-0812">Transmembrane</keyword>
<feature type="compositionally biased region" description="Basic and acidic residues" evidence="1">
    <location>
        <begin position="250"/>
        <end position="269"/>
    </location>
</feature>
<evidence type="ECO:0000256" key="2">
    <source>
        <dbReference type="SAM" id="Phobius"/>
    </source>
</evidence>
<feature type="compositionally biased region" description="Low complexity" evidence="1">
    <location>
        <begin position="47"/>
        <end position="68"/>
    </location>
</feature>
<evidence type="ECO:0000313" key="3">
    <source>
        <dbReference type="EMBL" id="KAF1981722.1"/>
    </source>
</evidence>